<dbReference type="InterPro" id="IPR000340">
    <property type="entry name" value="Dual-sp_phosphatase_cat-dom"/>
</dbReference>
<dbReference type="GO" id="GO:0005654">
    <property type="term" value="C:nucleoplasm"/>
    <property type="evidence" value="ECO:0007669"/>
    <property type="project" value="TreeGrafter"/>
</dbReference>
<organism evidence="4 5">
    <name type="scientific">Penicillium angulare</name>
    <dbReference type="NCBI Taxonomy" id="116970"/>
    <lineage>
        <taxon>Eukaryota</taxon>
        <taxon>Fungi</taxon>
        <taxon>Dikarya</taxon>
        <taxon>Ascomycota</taxon>
        <taxon>Pezizomycotina</taxon>
        <taxon>Eurotiomycetes</taxon>
        <taxon>Eurotiomycetidae</taxon>
        <taxon>Eurotiales</taxon>
        <taxon>Aspergillaceae</taxon>
        <taxon>Penicillium</taxon>
    </lineage>
</organism>
<evidence type="ECO:0000256" key="2">
    <source>
        <dbReference type="SAM" id="MobiDB-lite"/>
    </source>
</evidence>
<feature type="domain" description="Tyrosine-protein phosphatase" evidence="3">
    <location>
        <begin position="106"/>
        <end position="287"/>
    </location>
</feature>
<reference evidence="4" key="1">
    <citation type="submission" date="2022-11" db="EMBL/GenBank/DDBJ databases">
        <authorList>
            <person name="Petersen C."/>
        </authorList>
    </citation>
    <scope>NUCLEOTIDE SEQUENCE</scope>
    <source>
        <strain evidence="4">IBT 30069</strain>
    </source>
</reference>
<feature type="region of interest" description="Disordered" evidence="2">
    <location>
        <begin position="301"/>
        <end position="362"/>
    </location>
</feature>
<dbReference type="AlphaFoldDB" id="A0A9W9FBI7"/>
<dbReference type="InterPro" id="IPR029021">
    <property type="entry name" value="Prot-tyrosine_phosphatase-like"/>
</dbReference>
<name>A0A9W9FBI7_9EURO</name>
<dbReference type="GO" id="GO:0005737">
    <property type="term" value="C:cytoplasm"/>
    <property type="evidence" value="ECO:0007669"/>
    <property type="project" value="TreeGrafter"/>
</dbReference>
<dbReference type="SMART" id="SM00195">
    <property type="entry name" value="DSPc"/>
    <property type="match status" value="1"/>
</dbReference>
<dbReference type="Gene3D" id="3.90.190.10">
    <property type="entry name" value="Protein tyrosine phosphatase superfamily"/>
    <property type="match status" value="1"/>
</dbReference>
<sequence length="362" mass="40708">MSGFNNPEIPMSQNENAPYVRTQAYSSATLRYPASQRINATMNYYYDTDDSNDSDTVIVDKKQFDPSVHAFAEGDFIPPDFFNKAHLDGFTRRFKYSQWSYEMRRECQLILPFLALGPSSSLRDREYIRGQGFTLLLGVRNTLSAHARLVSGEKAAAELGIQADTIDVMDNQELISAFPRAIRRINDHLAGYDTSNQGFMNTNTNTTMDTGDNMNMTISDNQNQSGKKKILVFCETGNERSAGVVIAYIMAMLNHDALFATRMIQQHRFCVSIEEPLKRVLSAFESILAAKRDVERARRMTVSSSAPSLAPPPAQPLLAKKRSFQVRQEEDAAMDDGGMDMDMDDDSMVDRKPVAPFQDRVV</sequence>
<dbReference type="GO" id="GO:0070372">
    <property type="term" value="P:regulation of ERK1 and ERK2 cascade"/>
    <property type="evidence" value="ECO:0007669"/>
    <property type="project" value="TreeGrafter"/>
</dbReference>
<evidence type="ECO:0000256" key="1">
    <source>
        <dbReference type="ARBA" id="ARBA00009649"/>
    </source>
</evidence>
<reference evidence="4" key="2">
    <citation type="journal article" date="2023" name="IMA Fungus">
        <title>Comparative genomic study of the Penicillium genus elucidates a diverse pangenome and 15 lateral gene transfer events.</title>
        <authorList>
            <person name="Petersen C."/>
            <person name="Sorensen T."/>
            <person name="Nielsen M.R."/>
            <person name="Sondergaard T.E."/>
            <person name="Sorensen J.L."/>
            <person name="Fitzpatrick D.A."/>
            <person name="Frisvad J.C."/>
            <person name="Nielsen K.L."/>
        </authorList>
    </citation>
    <scope>NUCLEOTIDE SEQUENCE</scope>
    <source>
        <strain evidence="4">IBT 30069</strain>
    </source>
</reference>
<dbReference type="OrthoDB" id="10252009at2759"/>
<dbReference type="GO" id="GO:0140096">
    <property type="term" value="F:catalytic activity, acting on a protein"/>
    <property type="evidence" value="ECO:0007669"/>
    <property type="project" value="UniProtKB-ARBA"/>
</dbReference>
<dbReference type="SUPFAM" id="SSF52799">
    <property type="entry name" value="(Phosphotyrosine protein) phosphatases II"/>
    <property type="match status" value="1"/>
</dbReference>
<dbReference type="CDD" id="cd14498">
    <property type="entry name" value="DSP"/>
    <property type="match status" value="1"/>
</dbReference>
<evidence type="ECO:0000259" key="3">
    <source>
        <dbReference type="SMART" id="SM00195"/>
    </source>
</evidence>
<dbReference type="InterPro" id="IPR020422">
    <property type="entry name" value="TYR_PHOSPHATASE_DUAL_dom"/>
</dbReference>
<dbReference type="InterPro" id="IPR052449">
    <property type="entry name" value="STYX-Interacting_Phosphatase"/>
</dbReference>
<dbReference type="PANTHER" id="PTHR46588">
    <property type="entry name" value="SERINE/THREONINE/TYROSINE-INTERACTING PROTEIN"/>
    <property type="match status" value="1"/>
</dbReference>
<protein>
    <recommendedName>
        <fullName evidence="3">Tyrosine-protein phosphatase domain-containing protein</fullName>
    </recommendedName>
</protein>
<comment type="caution">
    <text evidence="4">The sequence shown here is derived from an EMBL/GenBank/DDBJ whole genome shotgun (WGS) entry which is preliminary data.</text>
</comment>
<dbReference type="EMBL" id="JAPQKH010000005">
    <property type="protein sequence ID" value="KAJ5097167.1"/>
    <property type="molecule type" value="Genomic_DNA"/>
</dbReference>
<dbReference type="Pfam" id="PF00782">
    <property type="entry name" value="DSPc"/>
    <property type="match status" value="1"/>
</dbReference>
<gene>
    <name evidence="4" type="ORF">N7456_007888</name>
</gene>
<accession>A0A9W9FBI7</accession>
<comment type="similarity">
    <text evidence="1">Belongs to the protein-tyrosine phosphatase family. Non-receptor class subfamily.</text>
</comment>
<dbReference type="Proteomes" id="UP001149165">
    <property type="component" value="Unassembled WGS sequence"/>
</dbReference>
<dbReference type="GO" id="GO:0062026">
    <property type="term" value="P:negative regulation of SCF-dependent proteasomal ubiquitin-dependent catabolic process"/>
    <property type="evidence" value="ECO:0007669"/>
    <property type="project" value="TreeGrafter"/>
</dbReference>
<evidence type="ECO:0000313" key="5">
    <source>
        <dbReference type="Proteomes" id="UP001149165"/>
    </source>
</evidence>
<evidence type="ECO:0000313" key="4">
    <source>
        <dbReference type="EMBL" id="KAJ5097167.1"/>
    </source>
</evidence>
<feature type="compositionally biased region" description="Acidic residues" evidence="2">
    <location>
        <begin position="331"/>
        <end position="347"/>
    </location>
</feature>
<dbReference type="GO" id="GO:1990444">
    <property type="term" value="F:F-box domain binding"/>
    <property type="evidence" value="ECO:0007669"/>
    <property type="project" value="TreeGrafter"/>
</dbReference>
<dbReference type="PANTHER" id="PTHR46588:SF1">
    <property type="entry name" value="SERINE_THREONINE_TYROSINE-INTERACTING PROTEIN"/>
    <property type="match status" value="1"/>
</dbReference>
<keyword evidence="5" id="KW-1185">Reference proteome</keyword>
<proteinExistence type="inferred from homology"/>